<keyword evidence="3" id="KW-1185">Reference proteome</keyword>
<organism evidence="2 3">
    <name type="scientific">Streptomyces minutiscleroticus</name>
    <dbReference type="NCBI Taxonomy" id="68238"/>
    <lineage>
        <taxon>Bacteria</taxon>
        <taxon>Bacillati</taxon>
        <taxon>Actinomycetota</taxon>
        <taxon>Actinomycetes</taxon>
        <taxon>Kitasatosporales</taxon>
        <taxon>Streptomycetaceae</taxon>
        <taxon>Streptomyces</taxon>
    </lineage>
</organism>
<feature type="signal peptide" evidence="1">
    <location>
        <begin position="1"/>
        <end position="29"/>
    </location>
</feature>
<dbReference type="Pfam" id="PF02089">
    <property type="entry name" value="Palm_thioest"/>
    <property type="match status" value="1"/>
</dbReference>
<dbReference type="EMBL" id="BMVU01000154">
    <property type="protein sequence ID" value="GGY19728.1"/>
    <property type="molecule type" value="Genomic_DNA"/>
</dbReference>
<keyword evidence="1" id="KW-0732">Signal</keyword>
<proteinExistence type="predicted"/>
<dbReference type="SUPFAM" id="SSF53474">
    <property type="entry name" value="alpha/beta-Hydrolases"/>
    <property type="match status" value="1"/>
</dbReference>
<dbReference type="InterPro" id="IPR029058">
    <property type="entry name" value="AB_hydrolase_fold"/>
</dbReference>
<dbReference type="Gene3D" id="3.40.50.1820">
    <property type="entry name" value="alpha/beta hydrolase"/>
    <property type="match status" value="1"/>
</dbReference>
<feature type="chain" id="PRO_5038757490" description="Lipase" evidence="1">
    <location>
        <begin position="30"/>
        <end position="303"/>
    </location>
</feature>
<accession>A0A918UB20</accession>
<reference evidence="2" key="1">
    <citation type="journal article" date="2014" name="Int. J. Syst. Evol. Microbiol.">
        <title>Complete genome sequence of Corynebacterium casei LMG S-19264T (=DSM 44701T), isolated from a smear-ripened cheese.</title>
        <authorList>
            <consortium name="US DOE Joint Genome Institute (JGI-PGF)"/>
            <person name="Walter F."/>
            <person name="Albersmeier A."/>
            <person name="Kalinowski J."/>
            <person name="Ruckert C."/>
        </authorList>
    </citation>
    <scope>NUCLEOTIDE SEQUENCE</scope>
    <source>
        <strain evidence="2">JCM 4790</strain>
    </source>
</reference>
<dbReference type="PANTHER" id="PTHR37946:SF1">
    <property type="entry name" value="SLL1969 PROTEIN"/>
    <property type="match status" value="1"/>
</dbReference>
<dbReference type="RefSeq" id="WP_190195416.1">
    <property type="nucleotide sequence ID" value="NZ_BMVU01000154.1"/>
</dbReference>
<sequence length="303" mass="31896">MNSALLIPSMSSVRAAVAFPLKLAATTLAAIAETAIENSSARCPLASHGPATQPCQVRRPNKADDTPVLLVPGYLSPHAAWDPLLRKLRLDGFHDITCLHYNPFKMGIPDIASLLVSEARNAMQRSGSSGVHLIGYSLGGLAVRYAVQRLGLDDAVLSAVTVATPHHGSLLAHLGVGPAVRQLRSNSPLLSALPDIDASQKVQWFLIGAQSDAVVPLSNATAGQYADSSCIPGCGHLRIMDSPELADAVVSHLKSSTRKQTRAQGAHLRASSEKMACRRGLLSSWADCSEGSTMLGERLSSGT</sequence>
<gene>
    <name evidence="2" type="ORF">GCM10010358_83000</name>
</gene>
<evidence type="ECO:0000256" key="1">
    <source>
        <dbReference type="SAM" id="SignalP"/>
    </source>
</evidence>
<evidence type="ECO:0008006" key="4">
    <source>
        <dbReference type="Google" id="ProtNLM"/>
    </source>
</evidence>
<protein>
    <recommendedName>
        <fullName evidence="4">Lipase</fullName>
    </recommendedName>
</protein>
<evidence type="ECO:0000313" key="3">
    <source>
        <dbReference type="Proteomes" id="UP000619244"/>
    </source>
</evidence>
<reference evidence="2" key="2">
    <citation type="submission" date="2020-09" db="EMBL/GenBank/DDBJ databases">
        <authorList>
            <person name="Sun Q."/>
            <person name="Ohkuma M."/>
        </authorList>
    </citation>
    <scope>NUCLEOTIDE SEQUENCE</scope>
    <source>
        <strain evidence="2">JCM 4790</strain>
    </source>
</reference>
<comment type="caution">
    <text evidence="2">The sequence shown here is derived from an EMBL/GenBank/DDBJ whole genome shotgun (WGS) entry which is preliminary data.</text>
</comment>
<dbReference type="PANTHER" id="PTHR37946">
    <property type="entry name" value="SLL1969 PROTEIN"/>
    <property type="match status" value="1"/>
</dbReference>
<name>A0A918UB20_9ACTN</name>
<dbReference type="AlphaFoldDB" id="A0A918UB20"/>
<evidence type="ECO:0000313" key="2">
    <source>
        <dbReference type="EMBL" id="GGY19728.1"/>
    </source>
</evidence>
<dbReference type="Proteomes" id="UP000619244">
    <property type="component" value="Unassembled WGS sequence"/>
</dbReference>